<accession>A0A1H7V3L3</accession>
<name>A0A1H7V3L3_9STRE</name>
<evidence type="ECO:0008006" key="3">
    <source>
        <dbReference type="Google" id="ProtNLM"/>
    </source>
</evidence>
<evidence type="ECO:0000313" key="2">
    <source>
        <dbReference type="Proteomes" id="UP000182764"/>
    </source>
</evidence>
<dbReference type="AlphaFoldDB" id="A0A1H7V3L3"/>
<reference evidence="1 2" key="1">
    <citation type="submission" date="2016-10" db="EMBL/GenBank/DDBJ databases">
        <authorList>
            <person name="de Groot N.N."/>
        </authorList>
    </citation>
    <scope>NUCLEOTIDE SEQUENCE [LARGE SCALE GENOMIC DNA]</scope>
    <source>
        <strain evidence="1 2">VTM1R29</strain>
    </source>
</reference>
<evidence type="ECO:0000313" key="1">
    <source>
        <dbReference type="EMBL" id="SEM03740.1"/>
    </source>
</evidence>
<dbReference type="Proteomes" id="UP000182764">
    <property type="component" value="Unassembled WGS sequence"/>
</dbReference>
<protein>
    <recommendedName>
        <fullName evidence="3">DUF4145 domain-containing protein</fullName>
    </recommendedName>
</protein>
<dbReference type="EMBL" id="FOBM01000002">
    <property type="protein sequence ID" value="SEM03740.1"/>
    <property type="molecule type" value="Genomic_DNA"/>
</dbReference>
<organism evidence="1 2">
    <name type="scientific">Streptococcus gallolyticus</name>
    <dbReference type="NCBI Taxonomy" id="315405"/>
    <lineage>
        <taxon>Bacteria</taxon>
        <taxon>Bacillati</taxon>
        <taxon>Bacillota</taxon>
        <taxon>Bacilli</taxon>
        <taxon>Lactobacillales</taxon>
        <taxon>Streptococcaceae</taxon>
        <taxon>Streptococcus</taxon>
    </lineage>
</organism>
<proteinExistence type="predicted"/>
<dbReference type="RefSeq" id="WP_074596963.1">
    <property type="nucleotide sequence ID" value="NZ_FNUH01000016.1"/>
</dbReference>
<sequence length="227" mass="26046">MQLNITIDFRDHRKTITVSSPSKCPHCGRTMSPQRVGESISTDNSDFRDEGRFSIVFRCPFEDCLKYFAIEYIHNTPNGAKMINYSYRPPIKVKLPENIEKVSPIFVEIYSQATVAEREKLDQIAGVGYRKAAEFLIKDYTILKNPEDEETIKKNMLGKVIADYLDDFPKLQALAKSVAWIGNDETHYIRRHDNKDIQDLKRFILSAAQFIAADYDADEAMSFVSSD</sequence>
<gene>
    <name evidence="1" type="ORF">SAMN04487839_1028</name>
</gene>